<evidence type="ECO:0000256" key="3">
    <source>
        <dbReference type="ARBA" id="ARBA00022695"/>
    </source>
</evidence>
<keyword evidence="5" id="KW-0255">Endonuclease</keyword>
<dbReference type="InterPro" id="IPR053134">
    <property type="entry name" value="RNA-dir_DNA_polymerase"/>
</dbReference>
<dbReference type="EMBL" id="CACVKT020006708">
    <property type="protein sequence ID" value="CAC5403244.1"/>
    <property type="molecule type" value="Genomic_DNA"/>
</dbReference>
<keyword evidence="10" id="KW-1185">Reference proteome</keyword>
<reference evidence="9 10" key="1">
    <citation type="submission" date="2020-06" db="EMBL/GenBank/DDBJ databases">
        <authorList>
            <person name="Li R."/>
            <person name="Bekaert M."/>
        </authorList>
    </citation>
    <scope>NUCLEOTIDE SEQUENCE [LARGE SCALE GENOMIC DNA]</scope>
    <source>
        <strain evidence="10">wild</strain>
    </source>
</reference>
<evidence type="ECO:0000256" key="7">
    <source>
        <dbReference type="ARBA" id="ARBA00022918"/>
    </source>
</evidence>
<dbReference type="InterPro" id="IPR043502">
    <property type="entry name" value="DNA/RNA_pol_sf"/>
</dbReference>
<dbReference type="InterPro" id="IPR000477">
    <property type="entry name" value="RT_dom"/>
</dbReference>
<feature type="domain" description="Reverse transcriptase" evidence="8">
    <location>
        <begin position="1"/>
        <end position="140"/>
    </location>
</feature>
<dbReference type="CDD" id="cd01647">
    <property type="entry name" value="RT_LTR"/>
    <property type="match status" value="1"/>
</dbReference>
<protein>
    <recommendedName>
        <fullName evidence="8">Reverse transcriptase domain-containing protein</fullName>
    </recommendedName>
</protein>
<dbReference type="Pfam" id="PF00078">
    <property type="entry name" value="RVT_1"/>
    <property type="match status" value="1"/>
</dbReference>
<dbReference type="GO" id="GO:0003964">
    <property type="term" value="F:RNA-directed DNA polymerase activity"/>
    <property type="evidence" value="ECO:0007669"/>
    <property type="project" value="UniProtKB-KW"/>
</dbReference>
<keyword evidence="4" id="KW-0540">Nuclease</keyword>
<keyword evidence="6" id="KW-0378">Hydrolase</keyword>
<keyword evidence="7" id="KW-0695">RNA-directed DNA polymerase</keyword>
<evidence type="ECO:0000256" key="2">
    <source>
        <dbReference type="ARBA" id="ARBA00022679"/>
    </source>
</evidence>
<evidence type="ECO:0000259" key="8">
    <source>
        <dbReference type="PROSITE" id="PS50878"/>
    </source>
</evidence>
<dbReference type="AlphaFoldDB" id="A0A6J8D824"/>
<evidence type="ECO:0000256" key="5">
    <source>
        <dbReference type="ARBA" id="ARBA00022759"/>
    </source>
</evidence>
<dbReference type="Gene3D" id="3.10.10.10">
    <property type="entry name" value="HIV Type 1 Reverse Transcriptase, subunit A, domain 1"/>
    <property type="match status" value="1"/>
</dbReference>
<name>A0A6J8D824_MYTCO</name>
<evidence type="ECO:0000256" key="6">
    <source>
        <dbReference type="ARBA" id="ARBA00022801"/>
    </source>
</evidence>
<dbReference type="PROSITE" id="PS50878">
    <property type="entry name" value="RT_POL"/>
    <property type="match status" value="1"/>
</dbReference>
<keyword evidence="3" id="KW-0548">Nucleotidyltransferase</keyword>
<accession>A0A6J8D824</accession>
<dbReference type="InterPro" id="IPR043128">
    <property type="entry name" value="Rev_trsase/Diguanyl_cyclase"/>
</dbReference>
<evidence type="ECO:0000256" key="4">
    <source>
        <dbReference type="ARBA" id="ARBA00022722"/>
    </source>
</evidence>
<evidence type="ECO:0000313" key="9">
    <source>
        <dbReference type="EMBL" id="CAC5403244.1"/>
    </source>
</evidence>
<organism evidence="9 10">
    <name type="scientific">Mytilus coruscus</name>
    <name type="common">Sea mussel</name>
    <dbReference type="NCBI Taxonomy" id="42192"/>
    <lineage>
        <taxon>Eukaryota</taxon>
        <taxon>Metazoa</taxon>
        <taxon>Spiralia</taxon>
        <taxon>Lophotrochozoa</taxon>
        <taxon>Mollusca</taxon>
        <taxon>Bivalvia</taxon>
        <taxon>Autobranchia</taxon>
        <taxon>Pteriomorphia</taxon>
        <taxon>Mytilida</taxon>
        <taxon>Mytiloidea</taxon>
        <taxon>Mytilidae</taxon>
        <taxon>Mytilinae</taxon>
        <taxon>Mytilus</taxon>
    </lineage>
</organism>
<keyword evidence="2" id="KW-0808">Transferase</keyword>
<dbReference type="FunFam" id="3.10.10.10:FF:000007">
    <property type="entry name" value="Retrovirus-related Pol polyprotein from transposon 17.6-like Protein"/>
    <property type="match status" value="1"/>
</dbReference>
<dbReference type="SUPFAM" id="SSF56672">
    <property type="entry name" value="DNA/RNA polymerases"/>
    <property type="match status" value="1"/>
</dbReference>
<dbReference type="PANTHER" id="PTHR24559:SF444">
    <property type="entry name" value="REVERSE TRANSCRIPTASE DOMAIN-CONTAINING PROTEIN"/>
    <property type="match status" value="1"/>
</dbReference>
<dbReference type="GO" id="GO:0008233">
    <property type="term" value="F:peptidase activity"/>
    <property type="evidence" value="ECO:0007669"/>
    <property type="project" value="UniProtKB-KW"/>
</dbReference>
<keyword evidence="1" id="KW-0645">Protease</keyword>
<proteinExistence type="predicted"/>
<dbReference type="PANTHER" id="PTHR24559">
    <property type="entry name" value="TRANSPOSON TY3-I GAG-POL POLYPROTEIN"/>
    <property type="match status" value="1"/>
</dbReference>
<dbReference type="Gene3D" id="3.30.70.270">
    <property type="match status" value="1"/>
</dbReference>
<evidence type="ECO:0000313" key="10">
    <source>
        <dbReference type="Proteomes" id="UP000507470"/>
    </source>
</evidence>
<dbReference type="OrthoDB" id="6153616at2759"/>
<dbReference type="GO" id="GO:0004519">
    <property type="term" value="F:endonuclease activity"/>
    <property type="evidence" value="ECO:0007669"/>
    <property type="project" value="UniProtKB-KW"/>
</dbReference>
<dbReference type="Proteomes" id="UP000507470">
    <property type="component" value="Unassembled WGS sequence"/>
</dbReference>
<sequence>MSFPLPRLECVFDTLGESQANIFSSLDLYSGFHHIEMDEETRHKSAFITRNGVYEWLRLPFGLRNSPVSFQMIMTQVLRGLNWKFVLVYVDDILIFSKTFEEHLRHLEQVFSRLRDANLTLKPTKCEFAVKEVKYLGHILSKHGVQVDPSKTDAV</sequence>
<evidence type="ECO:0000256" key="1">
    <source>
        <dbReference type="ARBA" id="ARBA00022670"/>
    </source>
</evidence>
<gene>
    <name evidence="9" type="ORF">MCOR_37149</name>
</gene>
<dbReference type="GO" id="GO:0006508">
    <property type="term" value="P:proteolysis"/>
    <property type="evidence" value="ECO:0007669"/>
    <property type="project" value="UniProtKB-KW"/>
</dbReference>